<dbReference type="Proteomes" id="UP000059074">
    <property type="component" value="Unassembled WGS sequence"/>
</dbReference>
<evidence type="ECO:0000313" key="1">
    <source>
        <dbReference type="EMBL" id="KWT72991.1"/>
    </source>
</evidence>
<proteinExistence type="predicted"/>
<keyword evidence="2" id="KW-1185">Reference proteome</keyword>
<dbReference type="AlphaFoldDB" id="A0A109BQM0"/>
<gene>
    <name evidence="1" type="ORF">APY04_0041</name>
</gene>
<protein>
    <submittedName>
        <fullName evidence="1">Uncharacterized protein</fullName>
    </submittedName>
</protein>
<name>A0A109BQM0_HYPSL</name>
<dbReference type="EMBL" id="LMTR01000003">
    <property type="protein sequence ID" value="KWT72991.1"/>
    <property type="molecule type" value="Genomic_DNA"/>
</dbReference>
<dbReference type="STRING" id="121290.APY04_0041"/>
<organism evidence="1 2">
    <name type="scientific">Hyphomicrobium sulfonivorans</name>
    <dbReference type="NCBI Taxonomy" id="121290"/>
    <lineage>
        <taxon>Bacteria</taxon>
        <taxon>Pseudomonadati</taxon>
        <taxon>Pseudomonadota</taxon>
        <taxon>Alphaproteobacteria</taxon>
        <taxon>Hyphomicrobiales</taxon>
        <taxon>Hyphomicrobiaceae</taxon>
        <taxon>Hyphomicrobium</taxon>
    </lineage>
</organism>
<reference evidence="1 2" key="1">
    <citation type="submission" date="2015-10" db="EMBL/GenBank/DDBJ databases">
        <title>Transcriptomic analysis of a linuron degrading triple-species bacterial consortium.</title>
        <authorList>
            <person name="Albers P."/>
        </authorList>
    </citation>
    <scope>NUCLEOTIDE SEQUENCE [LARGE SCALE GENOMIC DNA]</scope>
    <source>
        <strain evidence="1 2">WDL6</strain>
    </source>
</reference>
<sequence length="46" mass="4528">MRASKTTVPTAVGGMAGSSATAVAIEDDMAAMNSSAADRMLAAARI</sequence>
<evidence type="ECO:0000313" key="2">
    <source>
        <dbReference type="Proteomes" id="UP000059074"/>
    </source>
</evidence>
<accession>A0A109BQM0</accession>
<comment type="caution">
    <text evidence="1">The sequence shown here is derived from an EMBL/GenBank/DDBJ whole genome shotgun (WGS) entry which is preliminary data.</text>
</comment>